<organism evidence="1 2">
    <name type="scientific">Arthrobacter terricola</name>
    <dbReference type="NCBI Taxonomy" id="2547396"/>
    <lineage>
        <taxon>Bacteria</taxon>
        <taxon>Bacillati</taxon>
        <taxon>Actinomycetota</taxon>
        <taxon>Actinomycetes</taxon>
        <taxon>Micrococcales</taxon>
        <taxon>Micrococcaceae</taxon>
        <taxon>Arthrobacter</taxon>
    </lineage>
</organism>
<gene>
    <name evidence="1" type="ORF">E1809_18170</name>
</gene>
<name>A0A4R5KBF3_9MICC</name>
<evidence type="ECO:0000313" key="1">
    <source>
        <dbReference type="EMBL" id="TDF92461.1"/>
    </source>
</evidence>
<comment type="caution">
    <text evidence="1">The sequence shown here is derived from an EMBL/GenBank/DDBJ whole genome shotgun (WGS) entry which is preliminary data.</text>
</comment>
<evidence type="ECO:0000313" key="2">
    <source>
        <dbReference type="Proteomes" id="UP000295511"/>
    </source>
</evidence>
<dbReference type="Proteomes" id="UP000295511">
    <property type="component" value="Unassembled WGS sequence"/>
</dbReference>
<dbReference type="EMBL" id="SMRU01000023">
    <property type="protein sequence ID" value="TDF92461.1"/>
    <property type="molecule type" value="Genomic_DNA"/>
</dbReference>
<dbReference type="AlphaFoldDB" id="A0A4R5KBF3"/>
<reference evidence="1 2" key="1">
    <citation type="submission" date="2019-03" db="EMBL/GenBank/DDBJ databases">
        <title>Whole genome sequence of Arthrobacter sp JH1-1.</title>
        <authorList>
            <person name="Trinh H.N."/>
        </authorList>
    </citation>
    <scope>NUCLEOTIDE SEQUENCE [LARGE SCALE GENOMIC DNA]</scope>
    <source>
        <strain evidence="1 2">JH1-1</strain>
    </source>
</reference>
<proteinExistence type="predicted"/>
<accession>A0A4R5KBF3</accession>
<keyword evidence="2" id="KW-1185">Reference proteome</keyword>
<sequence length="84" mass="9288">MEDGDLAAAGESVVPLATFAAKSGARQLERDARLIQASLNTGRPERARRLWHRLHCGLATLENALRQFISALERDEADARPLHE</sequence>
<protein>
    <submittedName>
        <fullName evidence="1">Uncharacterized protein</fullName>
    </submittedName>
</protein>